<evidence type="ECO:0000256" key="1">
    <source>
        <dbReference type="SAM" id="MobiDB-lite"/>
    </source>
</evidence>
<dbReference type="Proteomes" id="UP000887540">
    <property type="component" value="Unplaced"/>
</dbReference>
<feature type="region of interest" description="Disordered" evidence="1">
    <location>
        <begin position="432"/>
        <end position="458"/>
    </location>
</feature>
<evidence type="ECO:0000313" key="3">
    <source>
        <dbReference type="WBParaSite" id="ACRNAN_scaffold2808.g20515.t2"/>
    </source>
</evidence>
<accession>A0A914DIK0</accession>
<reference evidence="3" key="1">
    <citation type="submission" date="2022-11" db="UniProtKB">
        <authorList>
            <consortium name="WormBaseParasite"/>
        </authorList>
    </citation>
    <scope>IDENTIFICATION</scope>
</reference>
<protein>
    <submittedName>
        <fullName evidence="3">Uncharacterized protein</fullName>
    </submittedName>
</protein>
<keyword evidence="2" id="KW-1185">Reference proteome</keyword>
<organism evidence="2 3">
    <name type="scientific">Acrobeloides nanus</name>
    <dbReference type="NCBI Taxonomy" id="290746"/>
    <lineage>
        <taxon>Eukaryota</taxon>
        <taxon>Metazoa</taxon>
        <taxon>Ecdysozoa</taxon>
        <taxon>Nematoda</taxon>
        <taxon>Chromadorea</taxon>
        <taxon>Rhabditida</taxon>
        <taxon>Tylenchina</taxon>
        <taxon>Cephalobomorpha</taxon>
        <taxon>Cephaloboidea</taxon>
        <taxon>Cephalobidae</taxon>
        <taxon>Acrobeloides</taxon>
    </lineage>
</organism>
<name>A0A914DIK0_9BILA</name>
<evidence type="ECO:0000313" key="2">
    <source>
        <dbReference type="Proteomes" id="UP000887540"/>
    </source>
</evidence>
<dbReference type="WBParaSite" id="ACRNAN_scaffold2808.g20515.t2">
    <property type="protein sequence ID" value="ACRNAN_scaffold2808.g20515.t2"/>
    <property type="gene ID" value="ACRNAN_scaffold2808.g20515"/>
</dbReference>
<feature type="compositionally biased region" description="Basic and acidic residues" evidence="1">
    <location>
        <begin position="434"/>
        <end position="457"/>
    </location>
</feature>
<sequence length="546" mass="60562">MGITGTPTNMGTKTAPNNAKINAFLVKICAGNKLSVALKRIVKHANSNANNALHRAMMVSMKMENVVRMKFRHRIAIIAIEIKGCVCKIGYHAGKNGTCVPCEESSINTGWAKKKCGPNEVHTPDCNNCYRSLIDSNNIHLAAHFVDRCSLCMTQCKACQVQCIGSQRQDCGDCQQKCQFCREMCHSRSKRYDYAQKQPLPNCQRMCESLCSNGKSEDYQFCLRECESGQGQDGFVGHQKLDKLDVGQDVQSDQNESGQQQGGQHLIPLGSCRKCMTYCNLCEVQCKNSELGQPNCDRCHERCSQCREMCSSGEQSDKNDSEQGSQQLLPLGSCRKCMTYCNLCEVQCKNSELGQPNCDRCHERCSQCREMCSSDGEDQPVGQGGEKGNDQEIHGDHLGSQICQQCKEICARGLGQPCQDCLKRCDQGQGGAQDQEHDDHEPRIGQGLEHPDGEQGHQGHHNQRCQACKISCNFCLTHCQSQGDKNCESCHSSCSSCKEICQVSPNQGQREKRQSDKCQKMCESVCRRDQGCTQCLHHCLNNGGGR</sequence>
<dbReference type="AlphaFoldDB" id="A0A914DIK0"/>
<proteinExistence type="predicted"/>